<organism evidence="1 2">
    <name type="scientific">Sphingobacterium mizutaii</name>
    <dbReference type="NCBI Taxonomy" id="1010"/>
    <lineage>
        <taxon>Bacteria</taxon>
        <taxon>Pseudomonadati</taxon>
        <taxon>Bacteroidota</taxon>
        <taxon>Sphingobacteriia</taxon>
        <taxon>Sphingobacteriales</taxon>
        <taxon>Sphingobacteriaceae</taxon>
        <taxon>Sphingobacterium</taxon>
    </lineage>
</organism>
<reference evidence="1 2" key="1">
    <citation type="submission" date="2017-06" db="EMBL/GenBank/DDBJ databases">
        <authorList>
            <consortium name="Pathogen Informatics"/>
        </authorList>
    </citation>
    <scope>NUCLEOTIDE SEQUENCE [LARGE SCALE GENOMIC DNA]</scope>
    <source>
        <strain evidence="1 2">NCTC12149</strain>
    </source>
</reference>
<dbReference type="InterPro" id="IPR049249">
    <property type="entry name" value="DUF6882"/>
</dbReference>
<sequence>MGFLNRLFGKPAPKKENEIKEQPTVNESPIIEPIKTEKELFESYAAYGFEKQLDFTELIEDKSWDADLTRGTISFGEGFEFPLQIIGSFSYSVNTWLWSWANSQSNLPESLLEDAKILKEYGVKNKIDQLRTPEFPIKQDELHRLGLIAVGMFDADAYYLADYGSGIMLMTVKSDTIQNNRKDNHHRIFTTFPQVISNFEVDHKNTLTHYLKSKGYEIDESENQIVGTKGNDKCRATLDSLNRIVHLGG</sequence>
<evidence type="ECO:0000313" key="2">
    <source>
        <dbReference type="Proteomes" id="UP000215355"/>
    </source>
</evidence>
<accession>A0AAJ5BZQ2</accession>
<gene>
    <name evidence="1" type="ORF">SAMEA4412673_01366</name>
</gene>
<dbReference type="EMBL" id="LT906468">
    <property type="protein sequence ID" value="SNV47353.1"/>
    <property type="molecule type" value="Genomic_DNA"/>
</dbReference>
<name>A0AAJ5BZQ2_9SPHI</name>
<dbReference type="RefSeq" id="WP_093095211.1">
    <property type="nucleotide sequence ID" value="NZ_DAMDLF010000056.1"/>
</dbReference>
<dbReference type="Pfam" id="PF21813">
    <property type="entry name" value="DUF6882"/>
    <property type="match status" value="1"/>
</dbReference>
<dbReference type="Proteomes" id="UP000215355">
    <property type="component" value="Chromosome 1"/>
</dbReference>
<dbReference type="KEGG" id="smiz:4412673_01366"/>
<evidence type="ECO:0000313" key="1">
    <source>
        <dbReference type="EMBL" id="SNV47353.1"/>
    </source>
</evidence>
<protein>
    <submittedName>
        <fullName evidence="1">Uncharacterized protein</fullName>
    </submittedName>
</protein>
<dbReference type="AlphaFoldDB" id="A0AAJ5BZQ2"/>
<proteinExistence type="predicted"/>